<name>A0ABQ5VWA9_9RHOB</name>
<accession>A0ABQ5VWA9</accession>
<reference evidence="8" key="1">
    <citation type="journal article" date="2019" name="Int. J. Syst. Evol. Microbiol.">
        <title>The Global Catalogue of Microorganisms (GCM) 10K type strain sequencing project: providing services to taxonomists for standard genome sequencing and annotation.</title>
        <authorList>
            <consortium name="The Broad Institute Genomics Platform"/>
            <consortium name="The Broad Institute Genome Sequencing Center for Infectious Disease"/>
            <person name="Wu L."/>
            <person name="Ma J."/>
        </authorList>
    </citation>
    <scope>NUCLEOTIDE SEQUENCE [LARGE SCALE GENOMIC DNA]</scope>
    <source>
        <strain evidence="8">NBRC 110140</strain>
    </source>
</reference>
<organism evidence="7 8">
    <name type="scientific">Amylibacter marinus</name>
    <dbReference type="NCBI Taxonomy" id="1475483"/>
    <lineage>
        <taxon>Bacteria</taxon>
        <taxon>Pseudomonadati</taxon>
        <taxon>Pseudomonadota</taxon>
        <taxon>Alphaproteobacteria</taxon>
        <taxon>Rhodobacterales</taxon>
        <taxon>Paracoccaceae</taxon>
        <taxon>Amylibacter</taxon>
    </lineage>
</organism>
<protein>
    <recommendedName>
        <fullName evidence="9">Glycosyltransferase family 92</fullName>
    </recommendedName>
</protein>
<evidence type="ECO:0000256" key="4">
    <source>
        <dbReference type="ARBA" id="ARBA00022692"/>
    </source>
</evidence>
<proteinExistence type="predicted"/>
<gene>
    <name evidence="7" type="ORF">GCM10007939_17170</name>
</gene>
<dbReference type="EMBL" id="BSNN01000004">
    <property type="protein sequence ID" value="GLQ35434.1"/>
    <property type="molecule type" value="Genomic_DNA"/>
</dbReference>
<keyword evidence="4" id="KW-0812">Transmembrane</keyword>
<keyword evidence="6" id="KW-0472">Membrane</keyword>
<dbReference type="PANTHER" id="PTHR21461:SF69">
    <property type="entry name" value="GLYCOSYLTRANSFERASE FAMILY 92 PROTEIN"/>
    <property type="match status" value="1"/>
</dbReference>
<comment type="subcellular location">
    <subcellularLocation>
        <location evidence="1">Membrane</location>
        <topology evidence="1">Single-pass membrane protein</topology>
    </subcellularLocation>
</comment>
<evidence type="ECO:0008006" key="9">
    <source>
        <dbReference type="Google" id="ProtNLM"/>
    </source>
</evidence>
<evidence type="ECO:0000256" key="2">
    <source>
        <dbReference type="ARBA" id="ARBA00022676"/>
    </source>
</evidence>
<dbReference type="Pfam" id="PF01697">
    <property type="entry name" value="Glyco_transf_92"/>
    <property type="match status" value="1"/>
</dbReference>
<evidence type="ECO:0000256" key="6">
    <source>
        <dbReference type="ARBA" id="ARBA00023136"/>
    </source>
</evidence>
<dbReference type="InterPro" id="IPR008166">
    <property type="entry name" value="Glyco_transf_92"/>
</dbReference>
<dbReference type="Proteomes" id="UP001156694">
    <property type="component" value="Unassembled WGS sequence"/>
</dbReference>
<keyword evidence="2" id="KW-0328">Glycosyltransferase</keyword>
<keyword evidence="5" id="KW-1133">Transmembrane helix</keyword>
<dbReference type="PANTHER" id="PTHR21461">
    <property type="entry name" value="GLYCOSYLTRANSFERASE FAMILY 92 PROTEIN"/>
    <property type="match status" value="1"/>
</dbReference>
<sequence length="306" mass="34491">MISKLFSRRKKAARAERIRITPPTAAPDRHGIAIVAILKDEAKHIVEWVQFHRAAGVRHFIIYDNLSTDNTVALLHECLSAEMLTLIPWQMDTQDAKTGLILPRQVLAYCHAISTFGADYRWMTFIDIDEFLVPKIGNTLLEALEPLNRYSNISLSWTMYGFNGHQDPPEGLTIAQYKNRAANPLAKGMGFLNFKCIVDPCKVNMVAVHKFETTDMGAQSVNDQGVSAHNKLRKKASFLSDTRLQLNHYYTFSKAELDAKIARGGVSGASGQRHNDRVRLIATQIEQDTVEDLCAFDFWQRAQQDG</sequence>
<keyword evidence="3" id="KW-0808">Transferase</keyword>
<evidence type="ECO:0000256" key="5">
    <source>
        <dbReference type="ARBA" id="ARBA00022989"/>
    </source>
</evidence>
<evidence type="ECO:0000256" key="1">
    <source>
        <dbReference type="ARBA" id="ARBA00004167"/>
    </source>
</evidence>
<evidence type="ECO:0000313" key="8">
    <source>
        <dbReference type="Proteomes" id="UP001156694"/>
    </source>
</evidence>
<comment type="caution">
    <text evidence="7">The sequence shown here is derived from an EMBL/GenBank/DDBJ whole genome shotgun (WGS) entry which is preliminary data.</text>
</comment>
<evidence type="ECO:0000256" key="3">
    <source>
        <dbReference type="ARBA" id="ARBA00022679"/>
    </source>
</evidence>
<keyword evidence="8" id="KW-1185">Reference proteome</keyword>
<evidence type="ECO:0000313" key="7">
    <source>
        <dbReference type="EMBL" id="GLQ35434.1"/>
    </source>
</evidence>